<comment type="caution">
    <text evidence="3">The sequence shown here is derived from an EMBL/GenBank/DDBJ whole genome shotgun (WGS) entry which is preliminary data.</text>
</comment>
<dbReference type="Pfam" id="PF06439">
    <property type="entry name" value="3keto-disac_hyd"/>
    <property type="match status" value="1"/>
</dbReference>
<dbReference type="EMBL" id="BAAATZ010000029">
    <property type="protein sequence ID" value="GAA2734596.1"/>
    <property type="molecule type" value="Genomic_DNA"/>
</dbReference>
<dbReference type="PROSITE" id="PS51704">
    <property type="entry name" value="GP_PDE"/>
    <property type="match status" value="1"/>
</dbReference>
<gene>
    <name evidence="3" type="ORF">GCM10010439_57360</name>
</gene>
<sequence length="465" mass="48811">MNLKRISTGIAALTLTGGTLAVTAPAPAVARPGDVVVSEDFSGGTLPSGWNAVDGTWSVQNGRLVGTAANGANNKITFGSRLNDFRFEADVRFESVVNSSRWAALGLDVPANGAAPWWIATMRSGSTASNGLEFAQRTASNAWNVTKTAAAPYAAGTGRNVKVSVEVHGGQARWSFDGTEIMRTSGLVRSANGRQGLFVNGATVSFDNIKITELPRNTHLRSSGGPVTVIAHRGASAAAPENTIAAQDIARRAGADLIENDVQPSSDGVPFVLHDSTVDRTTDGSGAIRDLTSTHLKTLDAGSWFSPQYAGERMPTLAEQLADLRTRGGDLLLEIKGSHTRAQVAKIIEVVRAQQMASRVFVQSFDTGSLKYVRELAPELPLGLLRTTLDADPAAVAADLGLTAYNPSASSILARPSAITALHNADIAVMAWTSDSATQWTSLEAAGVDGIITNKPAELVAWNQN</sequence>
<dbReference type="InterPro" id="IPR017946">
    <property type="entry name" value="PLC-like_Pdiesterase_TIM-brl"/>
</dbReference>
<reference evidence="4" key="1">
    <citation type="journal article" date="2019" name="Int. J. Syst. Evol. Microbiol.">
        <title>The Global Catalogue of Microorganisms (GCM) 10K type strain sequencing project: providing services to taxonomists for standard genome sequencing and annotation.</title>
        <authorList>
            <consortium name="The Broad Institute Genomics Platform"/>
            <consortium name="The Broad Institute Genome Sequencing Center for Infectious Disease"/>
            <person name="Wu L."/>
            <person name="Ma J."/>
        </authorList>
    </citation>
    <scope>NUCLEOTIDE SEQUENCE [LARGE SCALE GENOMIC DNA]</scope>
    <source>
        <strain evidence="4">JCM 8201</strain>
    </source>
</reference>
<evidence type="ECO:0000259" key="2">
    <source>
        <dbReference type="PROSITE" id="PS51704"/>
    </source>
</evidence>
<keyword evidence="1" id="KW-0732">Signal</keyword>
<organism evidence="3 4">
    <name type="scientific">Actinocorallia aurantiaca</name>
    <dbReference type="NCBI Taxonomy" id="46204"/>
    <lineage>
        <taxon>Bacteria</taxon>
        <taxon>Bacillati</taxon>
        <taxon>Actinomycetota</taxon>
        <taxon>Actinomycetes</taxon>
        <taxon>Streptosporangiales</taxon>
        <taxon>Thermomonosporaceae</taxon>
        <taxon>Actinocorallia</taxon>
    </lineage>
</organism>
<dbReference type="PANTHER" id="PTHR46211">
    <property type="entry name" value="GLYCEROPHOSPHORYL DIESTER PHOSPHODIESTERASE"/>
    <property type="match status" value="1"/>
</dbReference>
<dbReference type="InterPro" id="IPR010496">
    <property type="entry name" value="AL/BT2_dom"/>
</dbReference>
<name>A0ABP6H2I6_9ACTN</name>
<dbReference type="PANTHER" id="PTHR46211:SF1">
    <property type="entry name" value="GLYCEROPHOSPHODIESTER PHOSPHODIESTERASE, CYTOPLASMIC"/>
    <property type="match status" value="1"/>
</dbReference>
<proteinExistence type="predicted"/>
<evidence type="ECO:0000256" key="1">
    <source>
        <dbReference type="SAM" id="SignalP"/>
    </source>
</evidence>
<feature type="chain" id="PRO_5047441746" description="GP-PDE domain-containing protein" evidence="1">
    <location>
        <begin position="22"/>
        <end position="465"/>
    </location>
</feature>
<evidence type="ECO:0000313" key="3">
    <source>
        <dbReference type="EMBL" id="GAA2734596.1"/>
    </source>
</evidence>
<dbReference type="Gene3D" id="2.60.120.560">
    <property type="entry name" value="Exo-inulinase, domain 1"/>
    <property type="match status" value="1"/>
</dbReference>
<dbReference type="Pfam" id="PF03009">
    <property type="entry name" value="GDPD"/>
    <property type="match status" value="1"/>
</dbReference>
<dbReference type="Proteomes" id="UP001501842">
    <property type="component" value="Unassembled WGS sequence"/>
</dbReference>
<dbReference type="RefSeq" id="WP_344454847.1">
    <property type="nucleotide sequence ID" value="NZ_BAAATZ010000029.1"/>
</dbReference>
<feature type="signal peptide" evidence="1">
    <location>
        <begin position="1"/>
        <end position="21"/>
    </location>
</feature>
<dbReference type="SUPFAM" id="SSF51695">
    <property type="entry name" value="PLC-like phosphodiesterases"/>
    <property type="match status" value="1"/>
</dbReference>
<feature type="domain" description="GP-PDE" evidence="2">
    <location>
        <begin position="227"/>
        <end position="463"/>
    </location>
</feature>
<protein>
    <recommendedName>
        <fullName evidence="2">GP-PDE domain-containing protein</fullName>
    </recommendedName>
</protein>
<accession>A0ABP6H2I6</accession>
<evidence type="ECO:0000313" key="4">
    <source>
        <dbReference type="Proteomes" id="UP001501842"/>
    </source>
</evidence>
<dbReference type="InterPro" id="IPR030395">
    <property type="entry name" value="GP_PDE_dom"/>
</dbReference>
<dbReference type="Gene3D" id="3.20.20.190">
    <property type="entry name" value="Phosphatidylinositol (PI) phosphodiesterase"/>
    <property type="match status" value="1"/>
</dbReference>
<keyword evidence="4" id="KW-1185">Reference proteome</keyword>